<dbReference type="PANTHER" id="PTHR43798">
    <property type="entry name" value="MONOACYLGLYCEROL LIPASE"/>
    <property type="match status" value="1"/>
</dbReference>
<dbReference type="InterPro" id="IPR029058">
    <property type="entry name" value="AB_hydrolase_fold"/>
</dbReference>
<proteinExistence type="predicted"/>
<dbReference type="SUPFAM" id="SSF53474">
    <property type="entry name" value="alpha/beta-Hydrolases"/>
    <property type="match status" value="1"/>
</dbReference>
<evidence type="ECO:0000259" key="1">
    <source>
        <dbReference type="Pfam" id="PF12697"/>
    </source>
</evidence>
<evidence type="ECO:0000313" key="3">
    <source>
        <dbReference type="Proteomes" id="UP000234190"/>
    </source>
</evidence>
<evidence type="ECO:0000313" key="2">
    <source>
        <dbReference type="EMBL" id="PLC51535.1"/>
    </source>
</evidence>
<feature type="domain" description="AB hydrolase-1" evidence="1">
    <location>
        <begin position="58"/>
        <end position="292"/>
    </location>
</feature>
<protein>
    <submittedName>
        <fullName evidence="2">Alpha/beta hydrolase</fullName>
    </submittedName>
</protein>
<sequence>MHREEGVVEKHGKTASHPIPKWARAALEMPSGSQYIDVDGCRVHYLVWGDPDLPPLMLVHGNAAHAEWWRFIAPLLANQYHVLAIDLGGMGDSSHCGRYERERYAEQVMAVLDAASPGRPPFIVGHSMGGFVTIMAGAAHGDRIAGIIVVDSPIEAPDRHSPPYAVQVKTPGDIYANRAEALRRFRLVPQQQVGCQFYLDHIAYHSVVETAGGWRWKFDPAAVGHPRPTEFTEALLHMRCNAALFIGEQSERVDDEARAYMRRSFGGCIPIIELANCRHHVMLDEPLALAAAIRTQLSNWSLNDTDSRNGA</sequence>
<comment type="caution">
    <text evidence="2">The sequence shown here is derived from an EMBL/GenBank/DDBJ whole genome shotgun (WGS) entry which is preliminary data.</text>
</comment>
<keyword evidence="3" id="KW-1185">Reference proteome</keyword>
<keyword evidence="2" id="KW-0378">Hydrolase</keyword>
<dbReference type="Gene3D" id="3.40.50.1820">
    <property type="entry name" value="alpha/beta hydrolase"/>
    <property type="match status" value="1"/>
</dbReference>
<dbReference type="GO" id="GO:0016020">
    <property type="term" value="C:membrane"/>
    <property type="evidence" value="ECO:0007669"/>
    <property type="project" value="TreeGrafter"/>
</dbReference>
<dbReference type="PRINTS" id="PR00111">
    <property type="entry name" value="ABHYDROLASE"/>
</dbReference>
<dbReference type="InterPro" id="IPR050266">
    <property type="entry name" value="AB_hydrolase_sf"/>
</dbReference>
<organism evidence="2 3">
    <name type="scientific">Pollutimonas subterranea</name>
    <dbReference type="NCBI Taxonomy" id="2045210"/>
    <lineage>
        <taxon>Bacteria</taxon>
        <taxon>Pseudomonadati</taxon>
        <taxon>Pseudomonadota</taxon>
        <taxon>Betaproteobacteria</taxon>
        <taxon>Burkholderiales</taxon>
        <taxon>Alcaligenaceae</taxon>
        <taxon>Pollutimonas</taxon>
    </lineage>
</organism>
<dbReference type="InterPro" id="IPR000073">
    <property type="entry name" value="AB_hydrolase_1"/>
</dbReference>
<name>A0A2N4U931_9BURK</name>
<dbReference type="GO" id="GO:0016787">
    <property type="term" value="F:hydrolase activity"/>
    <property type="evidence" value="ECO:0007669"/>
    <property type="project" value="UniProtKB-KW"/>
</dbReference>
<dbReference type="PANTHER" id="PTHR43798:SF33">
    <property type="entry name" value="HYDROLASE, PUTATIVE (AFU_ORTHOLOGUE AFUA_2G14860)-RELATED"/>
    <property type="match status" value="1"/>
</dbReference>
<dbReference type="AlphaFoldDB" id="A0A2N4U931"/>
<dbReference type="EMBL" id="PDNW01000001">
    <property type="protein sequence ID" value="PLC51535.1"/>
    <property type="molecule type" value="Genomic_DNA"/>
</dbReference>
<gene>
    <name evidence="2" type="ORF">CR159_00395</name>
</gene>
<dbReference type="Proteomes" id="UP000234190">
    <property type="component" value="Unassembled WGS sequence"/>
</dbReference>
<accession>A0A2N4U931</accession>
<reference evidence="2 3" key="1">
    <citation type="submission" date="2017-10" db="EMBL/GenBank/DDBJ databases">
        <title>Two draft genome sequences of Pusillimonas sp. strains isolated from a nitrate- and radionuclide-contaminated groundwater in Russia.</title>
        <authorList>
            <person name="Grouzdev D.S."/>
            <person name="Tourova T.P."/>
            <person name="Goeva M.A."/>
            <person name="Babich T.L."/>
            <person name="Sokolova D.S."/>
            <person name="Abdullin R."/>
            <person name="Poltaraus A.B."/>
            <person name="Toshchakov S.V."/>
            <person name="Nazina T.N."/>
        </authorList>
    </citation>
    <scope>NUCLEOTIDE SEQUENCE [LARGE SCALE GENOMIC DNA]</scope>
    <source>
        <strain evidence="2 3">JR1/69-3-13</strain>
    </source>
</reference>
<dbReference type="Pfam" id="PF12697">
    <property type="entry name" value="Abhydrolase_6"/>
    <property type="match status" value="1"/>
</dbReference>